<accession>A0AAD3T1S2</accession>
<feature type="region of interest" description="Disordered" evidence="1">
    <location>
        <begin position="1"/>
        <end position="81"/>
    </location>
</feature>
<sequence>MTPSSKVSNASSSNSIHYVNSHKTNDETFDQQGVQGQQNPPPQKSGQGSQYAFFTSAKNSRQDPTAGQHSSEWPVRQTGIERAFTQSMLQITGQDPDCKDANSGKFCELPQTKAAEMPIPGTAALHPPFPTSSGNKQAAGWSFKATTHTPPRNLPANSTELEQPN</sequence>
<name>A0AAD3T1S2_NEPGR</name>
<reference evidence="2" key="1">
    <citation type="submission" date="2023-05" db="EMBL/GenBank/DDBJ databases">
        <title>Nepenthes gracilis genome sequencing.</title>
        <authorList>
            <person name="Fukushima K."/>
        </authorList>
    </citation>
    <scope>NUCLEOTIDE SEQUENCE</scope>
    <source>
        <strain evidence="2">SING2019-196</strain>
    </source>
</reference>
<feature type="compositionally biased region" description="Low complexity" evidence="1">
    <location>
        <begin position="1"/>
        <end position="15"/>
    </location>
</feature>
<comment type="caution">
    <text evidence="2">The sequence shown here is derived from an EMBL/GenBank/DDBJ whole genome shotgun (WGS) entry which is preliminary data.</text>
</comment>
<dbReference type="Proteomes" id="UP001279734">
    <property type="component" value="Unassembled WGS sequence"/>
</dbReference>
<evidence type="ECO:0000313" key="3">
    <source>
        <dbReference type="Proteomes" id="UP001279734"/>
    </source>
</evidence>
<evidence type="ECO:0000313" key="2">
    <source>
        <dbReference type="EMBL" id="GMH21220.1"/>
    </source>
</evidence>
<evidence type="ECO:0000256" key="1">
    <source>
        <dbReference type="SAM" id="MobiDB-lite"/>
    </source>
</evidence>
<feature type="compositionally biased region" description="Polar residues" evidence="1">
    <location>
        <begin position="44"/>
        <end position="71"/>
    </location>
</feature>
<feature type="region of interest" description="Disordered" evidence="1">
    <location>
        <begin position="119"/>
        <end position="165"/>
    </location>
</feature>
<proteinExistence type="predicted"/>
<feature type="compositionally biased region" description="Polar residues" evidence="1">
    <location>
        <begin position="144"/>
        <end position="165"/>
    </location>
</feature>
<protein>
    <submittedName>
        <fullName evidence="2">Uncharacterized protein</fullName>
    </submittedName>
</protein>
<keyword evidence="3" id="KW-1185">Reference proteome</keyword>
<dbReference type="AlphaFoldDB" id="A0AAD3T1S2"/>
<gene>
    <name evidence="2" type="ORF">Nepgr_023062</name>
</gene>
<dbReference type="EMBL" id="BSYO01000023">
    <property type="protein sequence ID" value="GMH21220.1"/>
    <property type="molecule type" value="Genomic_DNA"/>
</dbReference>
<organism evidence="2 3">
    <name type="scientific">Nepenthes gracilis</name>
    <name type="common">Slender pitcher plant</name>
    <dbReference type="NCBI Taxonomy" id="150966"/>
    <lineage>
        <taxon>Eukaryota</taxon>
        <taxon>Viridiplantae</taxon>
        <taxon>Streptophyta</taxon>
        <taxon>Embryophyta</taxon>
        <taxon>Tracheophyta</taxon>
        <taxon>Spermatophyta</taxon>
        <taxon>Magnoliopsida</taxon>
        <taxon>eudicotyledons</taxon>
        <taxon>Gunneridae</taxon>
        <taxon>Pentapetalae</taxon>
        <taxon>Caryophyllales</taxon>
        <taxon>Nepenthaceae</taxon>
        <taxon>Nepenthes</taxon>
    </lineage>
</organism>